<dbReference type="EMBL" id="FNIL01000001">
    <property type="protein sequence ID" value="SDN34908.1"/>
    <property type="molecule type" value="Genomic_DNA"/>
</dbReference>
<proteinExistence type="predicted"/>
<dbReference type="SUPFAM" id="SSF51905">
    <property type="entry name" value="FAD/NAD(P)-binding domain"/>
    <property type="match status" value="1"/>
</dbReference>
<evidence type="ECO:0000313" key="3">
    <source>
        <dbReference type="Proteomes" id="UP000198778"/>
    </source>
</evidence>
<dbReference type="STRING" id="745820.SAMN04488053_101553"/>
<dbReference type="Pfam" id="PF01593">
    <property type="entry name" value="Amino_oxidase"/>
    <property type="match status" value="1"/>
</dbReference>
<reference evidence="3" key="1">
    <citation type="submission" date="2016-10" db="EMBL/GenBank/DDBJ databases">
        <authorList>
            <person name="Varghese N."/>
            <person name="Submissions S."/>
        </authorList>
    </citation>
    <scope>NUCLEOTIDE SEQUENCE [LARGE SCALE GENOMIC DNA]</scope>
    <source>
        <strain evidence="3">CGMCC 1.10369</strain>
    </source>
</reference>
<dbReference type="PANTHER" id="PTHR46313">
    <property type="match status" value="1"/>
</dbReference>
<sequence>MSKKIVIVGSGFAGVTAGALLQKQGQQVTLLEAAAEWGGSAGKFQRNKFRFPVGATLAMGFERNGVHDQINKYLNISVDISKLDKVMDIHLGNEHIPYYQNRKQFLRMWSRHIPEASERIEAFFKEVWFYASLTRTYMEHFPVLYPKRLHELMAVRRGFTINSLLLMPHIHSSLDKLVKKHRLEDETTFTQFLDSVLIDSMQTGYKTCSLLMGCTALDVYHRGVWYIKGGFFKVIEELIESLKRNEGTAKKLRRVTEIIPGICNGPAWLVKDHRGNEYPADEVILNMPIKNTKDLFPQHCYDQLKPHFKGKDSSNEQWGAFTLYLGTKDIFPADTPLFQQILVNPEGPVSAGNHFFVSISEQGDIERAPEGYRSITISTHIDLLNWNTKEEYDQLSEQIQETVLSILEKKFPGFTESVVHGLSGGPRAWERYTKRKGGAVGGFPQTPQNALQRAISHRTPLQGIWLCGDNVFPGAGSIGASSSGVHVARSILKDRIF</sequence>
<dbReference type="AlphaFoldDB" id="A0A1H0AMW4"/>
<dbReference type="OrthoDB" id="9789960at2"/>
<gene>
    <name evidence="2" type="ORF">SAMN04488053_101553</name>
</gene>
<accession>A0A1H0AMW4</accession>
<dbReference type="Proteomes" id="UP000198778">
    <property type="component" value="Unassembled WGS sequence"/>
</dbReference>
<dbReference type="PANTHER" id="PTHR46313:SF3">
    <property type="entry name" value="PROLYCOPENE ISOMERASE, CHLOROPLASTIC"/>
    <property type="match status" value="1"/>
</dbReference>
<dbReference type="InterPro" id="IPR002937">
    <property type="entry name" value="Amino_oxidase"/>
</dbReference>
<dbReference type="GO" id="GO:0016116">
    <property type="term" value="P:carotenoid metabolic process"/>
    <property type="evidence" value="ECO:0007669"/>
    <property type="project" value="InterPro"/>
</dbReference>
<dbReference type="GO" id="GO:0016491">
    <property type="term" value="F:oxidoreductase activity"/>
    <property type="evidence" value="ECO:0007669"/>
    <property type="project" value="InterPro"/>
</dbReference>
<evidence type="ECO:0000313" key="2">
    <source>
        <dbReference type="EMBL" id="SDN34908.1"/>
    </source>
</evidence>
<dbReference type="Gene3D" id="3.50.50.60">
    <property type="entry name" value="FAD/NAD(P)-binding domain"/>
    <property type="match status" value="2"/>
</dbReference>
<name>A0A1H0AMW4_9BACI</name>
<dbReference type="InterPro" id="IPR045892">
    <property type="entry name" value="CrtISO-like"/>
</dbReference>
<evidence type="ECO:0000259" key="1">
    <source>
        <dbReference type="Pfam" id="PF01593"/>
    </source>
</evidence>
<keyword evidence="3" id="KW-1185">Reference proteome</keyword>
<protein>
    <submittedName>
        <fullName evidence="2">C-3',4' desaturase CrtD</fullName>
    </submittedName>
</protein>
<feature type="domain" description="Amine oxidase" evidence="1">
    <location>
        <begin position="12"/>
        <end position="492"/>
    </location>
</feature>
<dbReference type="InterPro" id="IPR036188">
    <property type="entry name" value="FAD/NAD-bd_sf"/>
</dbReference>
<organism evidence="2 3">
    <name type="scientific">Alkalicoccus daliensis</name>
    <dbReference type="NCBI Taxonomy" id="745820"/>
    <lineage>
        <taxon>Bacteria</taxon>
        <taxon>Bacillati</taxon>
        <taxon>Bacillota</taxon>
        <taxon>Bacilli</taxon>
        <taxon>Bacillales</taxon>
        <taxon>Bacillaceae</taxon>
        <taxon>Alkalicoccus</taxon>
    </lineage>
</organism>
<dbReference type="RefSeq" id="WP_090840342.1">
    <property type="nucleotide sequence ID" value="NZ_FNIL01000001.1"/>
</dbReference>